<dbReference type="SUPFAM" id="SSF51905">
    <property type="entry name" value="FAD/NAD(P)-binding domain"/>
    <property type="match status" value="1"/>
</dbReference>
<evidence type="ECO:0000313" key="3">
    <source>
        <dbReference type="Proteomes" id="UP001549920"/>
    </source>
</evidence>
<proteinExistence type="predicted"/>
<dbReference type="InterPro" id="IPR050281">
    <property type="entry name" value="Flavin_monoamine_oxidase"/>
</dbReference>
<name>A0ABR3HW57_LOXSC</name>
<sequence length="504" mass="56084">MAGIRIGIALHRYIGNGVFIRRGKHIQQFRDLTSTIHYRSPKLDVVVIGCGASGIAALSKLQEAGLNVLGLEALERTGGRIHSLDFAGGLVDIGAAWCNGEVNNVVYELAAPYDLLAGPGAKDEEWFIFSNGTVMPTGDAQTIRNKITEAIDKADKNNTKSISEFILDVVKKDPIADVVHIQSFIEWYERDNNVGGQDDPRKAKSLKGIEEKEICSGEFWLHWKGKGFQTLFDVLLKKPPYSSNPITPTILLNKPVSSINWQLEDEDGKPYVEVVCADGAKYETKAVISTVTVGVLKESHGQFFNPALPSDKVNCINNLGYGVFDKIHIEFASTWWPKSPARFRILWKEEDKMKFSADEKWVTEIYELRTLEHPNLPKVLVAFIYGKGAEQAEYKSLDEVKAGIQKLVDLIFRLNFEVSEIKSIERTKWRKNKFARGTHSYRCVATEESGASATALSTPLLHKGVPVVCFAGEATSPKHYNSVHGAVETGFREADRLIQTITRS</sequence>
<evidence type="ECO:0000313" key="2">
    <source>
        <dbReference type="EMBL" id="KAL0880797.1"/>
    </source>
</evidence>
<dbReference type="EMBL" id="JBEUOH010000012">
    <property type="protein sequence ID" value="KAL0880797.1"/>
    <property type="molecule type" value="Genomic_DNA"/>
</dbReference>
<feature type="domain" description="Amine oxidase" evidence="1">
    <location>
        <begin position="53"/>
        <end position="498"/>
    </location>
</feature>
<dbReference type="PANTHER" id="PTHR10742">
    <property type="entry name" value="FLAVIN MONOAMINE OXIDASE"/>
    <property type="match status" value="1"/>
</dbReference>
<protein>
    <recommendedName>
        <fullName evidence="1">Amine oxidase domain-containing protein</fullName>
    </recommendedName>
</protein>
<accession>A0ABR3HW57</accession>
<dbReference type="Gene3D" id="3.90.660.10">
    <property type="match status" value="1"/>
</dbReference>
<dbReference type="SUPFAM" id="SSF54373">
    <property type="entry name" value="FAD-linked reductases, C-terminal domain"/>
    <property type="match status" value="1"/>
</dbReference>
<dbReference type="Proteomes" id="UP001549920">
    <property type="component" value="Unassembled WGS sequence"/>
</dbReference>
<reference evidence="2 3" key="1">
    <citation type="submission" date="2024-06" db="EMBL/GenBank/DDBJ databases">
        <title>A chromosome-level genome assembly of beet webworm, Loxostege sticticalis.</title>
        <authorList>
            <person name="Zhang Y."/>
        </authorList>
    </citation>
    <scope>NUCLEOTIDE SEQUENCE [LARGE SCALE GENOMIC DNA]</scope>
    <source>
        <strain evidence="2">AQ026</strain>
        <tissue evidence="2">Whole body</tissue>
    </source>
</reference>
<dbReference type="PANTHER" id="PTHR10742:SF398">
    <property type="entry name" value="AMINE OXIDASE DOMAIN-CONTAINING PROTEIN-RELATED"/>
    <property type="match status" value="1"/>
</dbReference>
<comment type="caution">
    <text evidence="2">The sequence shown here is derived from an EMBL/GenBank/DDBJ whole genome shotgun (WGS) entry which is preliminary data.</text>
</comment>
<gene>
    <name evidence="2" type="ORF">ABMA27_001985</name>
</gene>
<dbReference type="Gene3D" id="3.50.50.60">
    <property type="entry name" value="FAD/NAD(P)-binding domain"/>
    <property type="match status" value="1"/>
</dbReference>
<dbReference type="InterPro" id="IPR002937">
    <property type="entry name" value="Amino_oxidase"/>
</dbReference>
<evidence type="ECO:0000259" key="1">
    <source>
        <dbReference type="Pfam" id="PF01593"/>
    </source>
</evidence>
<organism evidence="2 3">
    <name type="scientific">Loxostege sticticalis</name>
    <name type="common">Beet webworm moth</name>
    <dbReference type="NCBI Taxonomy" id="481309"/>
    <lineage>
        <taxon>Eukaryota</taxon>
        <taxon>Metazoa</taxon>
        <taxon>Ecdysozoa</taxon>
        <taxon>Arthropoda</taxon>
        <taxon>Hexapoda</taxon>
        <taxon>Insecta</taxon>
        <taxon>Pterygota</taxon>
        <taxon>Neoptera</taxon>
        <taxon>Endopterygota</taxon>
        <taxon>Lepidoptera</taxon>
        <taxon>Glossata</taxon>
        <taxon>Ditrysia</taxon>
        <taxon>Pyraloidea</taxon>
        <taxon>Crambidae</taxon>
        <taxon>Pyraustinae</taxon>
        <taxon>Loxostege</taxon>
    </lineage>
</organism>
<dbReference type="Pfam" id="PF01593">
    <property type="entry name" value="Amino_oxidase"/>
    <property type="match status" value="1"/>
</dbReference>
<dbReference type="InterPro" id="IPR036188">
    <property type="entry name" value="FAD/NAD-bd_sf"/>
</dbReference>
<keyword evidence="3" id="KW-1185">Reference proteome</keyword>